<dbReference type="PANTHER" id="PTHR14456:SF2">
    <property type="entry name" value="INOSITOL-PENTAKISPHOSPHATE 2-KINASE"/>
    <property type="match status" value="1"/>
</dbReference>
<dbReference type="GO" id="GO:0005524">
    <property type="term" value="F:ATP binding"/>
    <property type="evidence" value="ECO:0007669"/>
    <property type="project" value="UniProtKB-KW"/>
</dbReference>
<dbReference type="GO" id="GO:0035299">
    <property type="term" value="F:inositol-1,3,4,5,6-pentakisphosphate 2-kinase activity"/>
    <property type="evidence" value="ECO:0007669"/>
    <property type="project" value="UniProtKB-EC"/>
</dbReference>
<keyword evidence="8" id="KW-1185">Reference proteome</keyword>
<dbReference type="PANTHER" id="PTHR14456">
    <property type="entry name" value="INOSITOL POLYPHOSPHATE KINASE 1"/>
    <property type="match status" value="1"/>
</dbReference>
<organism evidence="7 8">
    <name type="scientific">Asparagus officinalis</name>
    <name type="common">Garden asparagus</name>
    <dbReference type="NCBI Taxonomy" id="4686"/>
    <lineage>
        <taxon>Eukaryota</taxon>
        <taxon>Viridiplantae</taxon>
        <taxon>Streptophyta</taxon>
        <taxon>Embryophyta</taxon>
        <taxon>Tracheophyta</taxon>
        <taxon>Spermatophyta</taxon>
        <taxon>Magnoliopsida</taxon>
        <taxon>Liliopsida</taxon>
        <taxon>Asparagales</taxon>
        <taxon>Asparagaceae</taxon>
        <taxon>Asparagoideae</taxon>
        <taxon>Asparagus</taxon>
    </lineage>
</organism>
<dbReference type="InterPro" id="IPR009286">
    <property type="entry name" value="Ins_P5_2-kin"/>
</dbReference>
<dbReference type="EMBL" id="CM007382">
    <property type="protein sequence ID" value="ONK77818.1"/>
    <property type="molecule type" value="Genomic_DNA"/>
</dbReference>
<evidence type="ECO:0000256" key="4">
    <source>
        <dbReference type="ARBA" id="ARBA00022777"/>
    </source>
</evidence>
<dbReference type="InterPro" id="IPR043001">
    <property type="entry name" value="IP5_2-K_N_lobe"/>
</dbReference>
<evidence type="ECO:0000256" key="6">
    <source>
        <dbReference type="RuleBase" id="RU364126"/>
    </source>
</evidence>
<name>A0A5P1FHL8_ASPOF</name>
<dbReference type="OMA" id="HRQHCIV"/>
<evidence type="ECO:0000256" key="2">
    <source>
        <dbReference type="ARBA" id="ARBA00022679"/>
    </source>
</evidence>
<keyword evidence="5 6" id="KW-0067">ATP-binding</keyword>
<dbReference type="Pfam" id="PF06090">
    <property type="entry name" value="Ins_P5_2-kin"/>
    <property type="match status" value="1"/>
</dbReference>
<evidence type="ECO:0000256" key="3">
    <source>
        <dbReference type="ARBA" id="ARBA00022741"/>
    </source>
</evidence>
<dbReference type="Gramene" id="ONK77818">
    <property type="protein sequence ID" value="ONK77818"/>
    <property type="gene ID" value="A4U43_C02F11010"/>
</dbReference>
<protein>
    <recommendedName>
        <fullName evidence="1 6">Inositol-pentakisphosphate 2-kinase</fullName>
        <ecNumber evidence="1 6">2.7.1.158</ecNumber>
    </recommendedName>
</protein>
<dbReference type="EC" id="2.7.1.158" evidence="1 6"/>
<reference evidence="8" key="1">
    <citation type="journal article" date="2017" name="Nat. Commun.">
        <title>The asparagus genome sheds light on the origin and evolution of a young Y chromosome.</title>
        <authorList>
            <person name="Harkess A."/>
            <person name="Zhou J."/>
            <person name="Xu C."/>
            <person name="Bowers J.E."/>
            <person name="Van der Hulst R."/>
            <person name="Ayyampalayam S."/>
            <person name="Mercati F."/>
            <person name="Riccardi P."/>
            <person name="McKain M.R."/>
            <person name="Kakrana A."/>
            <person name="Tang H."/>
            <person name="Ray J."/>
            <person name="Groenendijk J."/>
            <person name="Arikit S."/>
            <person name="Mathioni S.M."/>
            <person name="Nakano M."/>
            <person name="Shan H."/>
            <person name="Telgmann-Rauber A."/>
            <person name="Kanno A."/>
            <person name="Yue Z."/>
            <person name="Chen H."/>
            <person name="Li W."/>
            <person name="Chen Y."/>
            <person name="Xu X."/>
            <person name="Zhang Y."/>
            <person name="Luo S."/>
            <person name="Chen H."/>
            <person name="Gao J."/>
            <person name="Mao Z."/>
            <person name="Pires J.C."/>
            <person name="Luo M."/>
            <person name="Kudrna D."/>
            <person name="Wing R.A."/>
            <person name="Meyers B.C."/>
            <person name="Yi K."/>
            <person name="Kong H."/>
            <person name="Lavrijsen P."/>
            <person name="Sunseri F."/>
            <person name="Falavigna A."/>
            <person name="Ye Y."/>
            <person name="Leebens-Mack J.H."/>
            <person name="Chen G."/>
        </authorList>
    </citation>
    <scope>NUCLEOTIDE SEQUENCE [LARGE SCALE GENOMIC DNA]</scope>
    <source>
        <strain evidence="8">cv. DH0086</strain>
    </source>
</reference>
<dbReference type="GO" id="GO:0032958">
    <property type="term" value="P:inositol phosphate biosynthetic process"/>
    <property type="evidence" value="ECO:0007669"/>
    <property type="project" value="TreeGrafter"/>
</dbReference>
<sequence>MALILREEDAMDWSYKGEGAANLVLSYHGSSPFLIGKVLRIKKVPTRKKVPKSEVKSANGGLALSKNEQLLWRDFKELVESNSIELVEQGYMMWVMGPLLDPKHVDGGICITVSREFLHSIKRSTNDQRPTWRVDAAEVDINCDSALLISDHSIFLSSKGTLNADMCFTVEIKPKCGFLPSSEFIAQKNVIKKSTTRFKMHQLLKLHEGEISQLSGYDPLDLFSGSKDRIYQAITSLFTTPGNNFRVFQNGSLIFGGLGGGMDMTDARSHEANEKVEALLKGSGLKLATFIELIVEVLLKSAVLDKLLAAQKLDLVDIEGAIHLYYNIISEPCIVCKDVIDTELMHQYSFLHSLSLEESLKIVREYLIAATAKDCSLMLSFRHADVGATETDSSSIFLKSCGLSFEYKVNFLDLDLKPLNKMVYYYELDQKIVNYYTNKILTEESRGTSTIGRAED</sequence>
<evidence type="ECO:0000256" key="1">
    <source>
        <dbReference type="ARBA" id="ARBA00012023"/>
    </source>
</evidence>
<dbReference type="Proteomes" id="UP000243459">
    <property type="component" value="Chromosome 2"/>
</dbReference>
<dbReference type="OrthoDB" id="272370at2759"/>
<keyword evidence="3 6" id="KW-0547">Nucleotide-binding</keyword>
<evidence type="ECO:0000313" key="8">
    <source>
        <dbReference type="Proteomes" id="UP000243459"/>
    </source>
</evidence>
<dbReference type="GO" id="GO:0005634">
    <property type="term" value="C:nucleus"/>
    <property type="evidence" value="ECO:0007669"/>
    <property type="project" value="TreeGrafter"/>
</dbReference>
<keyword evidence="2 6" id="KW-0808">Transferase</keyword>
<evidence type="ECO:0000313" key="7">
    <source>
        <dbReference type="EMBL" id="ONK77818.1"/>
    </source>
</evidence>
<dbReference type="AlphaFoldDB" id="A0A5P1FHL8"/>
<comment type="domain">
    <text evidence="6">The EXKPK motif is conserved in inositol-pentakisphosphate 2-kinases of both family 1 and 2.</text>
</comment>
<gene>
    <name evidence="7" type="ORF">A4U43_C02F11010</name>
</gene>
<comment type="function">
    <text evidence="6">Phosphorylates Ins(1,3,4,5,6)P5 at position 2 to form Ins(1,2,3,4,5,6)P6 (InsP6 or phytate).</text>
</comment>
<accession>A0A5P1FHL8</accession>
<evidence type="ECO:0000256" key="5">
    <source>
        <dbReference type="ARBA" id="ARBA00022840"/>
    </source>
</evidence>
<keyword evidence="4 6" id="KW-0418">Kinase</keyword>
<comment type="catalytic activity">
    <reaction evidence="6">
        <text>1D-myo-inositol 1,3,4,5,6-pentakisphosphate + ATP = 1D-myo-inositol hexakisphosphate + ADP + H(+)</text>
        <dbReference type="Rhea" id="RHEA:20313"/>
        <dbReference type="ChEBI" id="CHEBI:15378"/>
        <dbReference type="ChEBI" id="CHEBI:30616"/>
        <dbReference type="ChEBI" id="CHEBI:57733"/>
        <dbReference type="ChEBI" id="CHEBI:58130"/>
        <dbReference type="ChEBI" id="CHEBI:456216"/>
        <dbReference type="EC" id="2.7.1.158"/>
    </reaction>
</comment>
<proteinExistence type="predicted"/>
<dbReference type="Gene3D" id="3.30.200.110">
    <property type="entry name" value="Inositol-pentakisphosphate 2-kinase, N-lobe"/>
    <property type="match status" value="1"/>
</dbReference>